<dbReference type="InterPro" id="IPR012677">
    <property type="entry name" value="Nucleotide-bd_a/b_plait_sf"/>
</dbReference>
<evidence type="ECO:0000313" key="4">
    <source>
        <dbReference type="EMBL" id="CAI9278586.1"/>
    </source>
</evidence>
<dbReference type="CDD" id="cd00590">
    <property type="entry name" value="RRM_SF"/>
    <property type="match status" value="1"/>
</dbReference>
<keyword evidence="5" id="KW-1185">Reference proteome</keyword>
<evidence type="ECO:0000256" key="2">
    <source>
        <dbReference type="SAM" id="MobiDB-lite"/>
    </source>
</evidence>
<gene>
    <name evidence="4" type="ORF">LSALG_LOCUS18443</name>
</gene>
<dbReference type="Proteomes" id="UP001177003">
    <property type="component" value="Chromosome 4"/>
</dbReference>
<sequence>MDGGKAQKKPINHRNDSDITSYFISNIPTVITKEEFRRIFKSFGTLSDIYFGGRKRKHGKNCGFVRFEGVTDKMTLESKLNEIDYKFECVVSARIVGLPIKLWSESNFSAIVEKFGKIIILFDHIAERLDLSVVKIGILIEEKKKINEVIRVEVGAEIFDVGVVGYEDELWFPFKFEDGDQPYQSEPDDNSDGGNGSSGI</sequence>
<dbReference type="EMBL" id="OX465080">
    <property type="protein sequence ID" value="CAI9278586.1"/>
    <property type="molecule type" value="Genomic_DNA"/>
</dbReference>
<dbReference type="InterPro" id="IPR000504">
    <property type="entry name" value="RRM_dom"/>
</dbReference>
<dbReference type="GO" id="GO:0003723">
    <property type="term" value="F:RNA binding"/>
    <property type="evidence" value="ECO:0007669"/>
    <property type="project" value="UniProtKB-UniRule"/>
</dbReference>
<reference evidence="4" key="1">
    <citation type="submission" date="2023-04" db="EMBL/GenBank/DDBJ databases">
        <authorList>
            <person name="Vijverberg K."/>
            <person name="Xiong W."/>
            <person name="Schranz E."/>
        </authorList>
    </citation>
    <scope>NUCLEOTIDE SEQUENCE</scope>
</reference>
<dbReference type="AlphaFoldDB" id="A0AA35YQX6"/>
<name>A0AA35YQX6_LACSI</name>
<evidence type="ECO:0000259" key="3">
    <source>
        <dbReference type="PROSITE" id="PS50102"/>
    </source>
</evidence>
<proteinExistence type="predicted"/>
<dbReference type="SUPFAM" id="SSF54928">
    <property type="entry name" value="RNA-binding domain, RBD"/>
    <property type="match status" value="1"/>
</dbReference>
<dbReference type="PANTHER" id="PTHR34427:SF5">
    <property type="entry name" value="DUF4283 DOMAIN-CONTAINING PROTEIN"/>
    <property type="match status" value="1"/>
</dbReference>
<organism evidence="4 5">
    <name type="scientific">Lactuca saligna</name>
    <name type="common">Willowleaf lettuce</name>
    <dbReference type="NCBI Taxonomy" id="75948"/>
    <lineage>
        <taxon>Eukaryota</taxon>
        <taxon>Viridiplantae</taxon>
        <taxon>Streptophyta</taxon>
        <taxon>Embryophyta</taxon>
        <taxon>Tracheophyta</taxon>
        <taxon>Spermatophyta</taxon>
        <taxon>Magnoliopsida</taxon>
        <taxon>eudicotyledons</taxon>
        <taxon>Gunneridae</taxon>
        <taxon>Pentapetalae</taxon>
        <taxon>asterids</taxon>
        <taxon>campanulids</taxon>
        <taxon>Asterales</taxon>
        <taxon>Asteraceae</taxon>
        <taxon>Cichorioideae</taxon>
        <taxon>Cichorieae</taxon>
        <taxon>Lactucinae</taxon>
        <taxon>Lactuca</taxon>
    </lineage>
</organism>
<dbReference type="Pfam" id="PF00076">
    <property type="entry name" value="RRM_1"/>
    <property type="match status" value="1"/>
</dbReference>
<evidence type="ECO:0000313" key="5">
    <source>
        <dbReference type="Proteomes" id="UP001177003"/>
    </source>
</evidence>
<dbReference type="PROSITE" id="PS50102">
    <property type="entry name" value="RRM"/>
    <property type="match status" value="1"/>
</dbReference>
<accession>A0AA35YQX6</accession>
<protein>
    <recommendedName>
        <fullName evidence="3">RRM domain-containing protein</fullName>
    </recommendedName>
</protein>
<evidence type="ECO:0000256" key="1">
    <source>
        <dbReference type="PROSITE-ProRule" id="PRU00176"/>
    </source>
</evidence>
<dbReference type="PANTHER" id="PTHR34427">
    <property type="entry name" value="DUF4283 DOMAIN PROTEIN"/>
    <property type="match status" value="1"/>
</dbReference>
<dbReference type="InterPro" id="IPR035979">
    <property type="entry name" value="RBD_domain_sf"/>
</dbReference>
<keyword evidence="1" id="KW-0694">RNA-binding</keyword>
<dbReference type="Gene3D" id="3.30.70.330">
    <property type="match status" value="1"/>
</dbReference>
<feature type="region of interest" description="Disordered" evidence="2">
    <location>
        <begin position="178"/>
        <end position="200"/>
    </location>
</feature>
<feature type="domain" description="RRM" evidence="3">
    <location>
        <begin position="20"/>
        <end position="81"/>
    </location>
</feature>